<dbReference type="EMBL" id="KL197757">
    <property type="protein sequence ID" value="KDQ50659.1"/>
    <property type="molecule type" value="Genomic_DNA"/>
</dbReference>
<proteinExistence type="predicted"/>
<reference evidence="4" key="1">
    <citation type="journal article" date="2014" name="Proc. Natl. Acad. Sci. U.S.A.">
        <title>Extensive sampling of basidiomycete genomes demonstrates inadequacy of the white-rot/brown-rot paradigm for wood decay fungi.</title>
        <authorList>
            <person name="Riley R."/>
            <person name="Salamov A.A."/>
            <person name="Brown D.W."/>
            <person name="Nagy L.G."/>
            <person name="Floudas D."/>
            <person name="Held B.W."/>
            <person name="Levasseur A."/>
            <person name="Lombard V."/>
            <person name="Morin E."/>
            <person name="Otillar R."/>
            <person name="Lindquist E.A."/>
            <person name="Sun H."/>
            <person name="LaButti K.M."/>
            <person name="Schmutz J."/>
            <person name="Jabbour D."/>
            <person name="Luo H."/>
            <person name="Baker S.E."/>
            <person name="Pisabarro A.G."/>
            <person name="Walton J.D."/>
            <person name="Blanchette R.A."/>
            <person name="Henrissat B."/>
            <person name="Martin F."/>
            <person name="Cullen D."/>
            <person name="Hibbett D.S."/>
            <person name="Grigoriev I.V."/>
        </authorList>
    </citation>
    <scope>NUCLEOTIDE SEQUENCE [LARGE SCALE GENOMIC DNA]</scope>
    <source>
        <strain evidence="4">MUCL 33604</strain>
    </source>
</reference>
<evidence type="ECO:0000313" key="4">
    <source>
        <dbReference type="Proteomes" id="UP000027265"/>
    </source>
</evidence>
<dbReference type="HOGENOM" id="CLU_1981899_0_0_1"/>
<protein>
    <submittedName>
        <fullName evidence="3">Uncharacterized protein</fullName>
    </submittedName>
</protein>
<keyword evidence="1" id="KW-0175">Coiled coil</keyword>
<evidence type="ECO:0000256" key="1">
    <source>
        <dbReference type="SAM" id="Coils"/>
    </source>
</evidence>
<gene>
    <name evidence="3" type="ORF">JAAARDRAFT_199790</name>
</gene>
<dbReference type="InParanoid" id="A0A067P7A5"/>
<evidence type="ECO:0000256" key="2">
    <source>
        <dbReference type="SAM" id="MobiDB-lite"/>
    </source>
</evidence>
<accession>A0A067P7A5</accession>
<dbReference type="AlphaFoldDB" id="A0A067P7A5"/>
<sequence>MTQEASTPPPPKPKPTCRKRSQSIVLATPAPSQKRSRKTVVSQEYVEVSDEETQHEFIALKLTLGSDYLIAGPSSGASAHQLPRTAGSSTQLQPVTDLLGELARLKAEIAEMRRLQSATQATLERL</sequence>
<feature type="region of interest" description="Disordered" evidence="2">
    <location>
        <begin position="1"/>
        <end position="38"/>
    </location>
</feature>
<feature type="compositionally biased region" description="Polar residues" evidence="2">
    <location>
        <begin position="22"/>
        <end position="33"/>
    </location>
</feature>
<name>A0A067P7A5_9AGAM</name>
<dbReference type="Proteomes" id="UP000027265">
    <property type="component" value="Unassembled WGS sequence"/>
</dbReference>
<evidence type="ECO:0000313" key="3">
    <source>
        <dbReference type="EMBL" id="KDQ50659.1"/>
    </source>
</evidence>
<feature type="coiled-coil region" evidence="1">
    <location>
        <begin position="95"/>
        <end position="122"/>
    </location>
</feature>
<organism evidence="3 4">
    <name type="scientific">Jaapia argillacea MUCL 33604</name>
    <dbReference type="NCBI Taxonomy" id="933084"/>
    <lineage>
        <taxon>Eukaryota</taxon>
        <taxon>Fungi</taxon>
        <taxon>Dikarya</taxon>
        <taxon>Basidiomycota</taxon>
        <taxon>Agaricomycotina</taxon>
        <taxon>Agaricomycetes</taxon>
        <taxon>Agaricomycetidae</taxon>
        <taxon>Jaapiales</taxon>
        <taxon>Jaapiaceae</taxon>
        <taxon>Jaapia</taxon>
    </lineage>
</organism>
<keyword evidence="4" id="KW-1185">Reference proteome</keyword>